<protein>
    <submittedName>
        <fullName evidence="2">Uncharacterized protein</fullName>
    </submittedName>
</protein>
<accession>A0A819WZ24</accession>
<dbReference type="EMBL" id="CAJOAY010006137">
    <property type="protein sequence ID" value="CAF4131247.1"/>
    <property type="molecule type" value="Genomic_DNA"/>
</dbReference>
<dbReference type="Proteomes" id="UP000663891">
    <property type="component" value="Unassembled WGS sequence"/>
</dbReference>
<reference evidence="2" key="1">
    <citation type="submission" date="2021-02" db="EMBL/GenBank/DDBJ databases">
        <authorList>
            <person name="Nowell W R."/>
        </authorList>
    </citation>
    <scope>NUCLEOTIDE SEQUENCE</scope>
</reference>
<dbReference type="Proteomes" id="UP000663881">
    <property type="component" value="Unassembled WGS sequence"/>
</dbReference>
<gene>
    <name evidence="2" type="ORF">OKA104_LOCUS37249</name>
    <name evidence="1" type="ORF">VCS650_LOCUS34067</name>
</gene>
<sequence>MATAVLPNDDFQTNTAEKSLEIFSLIWLDENVNVTDTRETEVKLRSIFFINHIKKFQDVQRCQQYIEQTSELDQLICIVSSRLGREIVPYIYHLRQVTSIYVYCKDKKSNEQWAHKFAKIKSIVVDLDELVSQITAHHKIQKKVEEPLSICTFTASVNAASVDQLPTHKLQYNNRPIVYIVDLELPPIEWDLDIAQLEKYNMKNQLTDVIRELNSTIPIYILASKPPSDEIMLHAQLMHYYYLQTSPNEHTQTDLKADDRVRSIDSIDQFGSELYEDLGQYYRDEAGKALFDHQDRYEAKQLLEKSEKCFEILERDIEKTLEHYKN</sequence>
<dbReference type="EMBL" id="CAJNON010000694">
    <property type="protein sequence ID" value="CAF1356529.1"/>
    <property type="molecule type" value="Genomic_DNA"/>
</dbReference>
<proteinExistence type="predicted"/>
<dbReference type="AlphaFoldDB" id="A0A819WZ24"/>
<evidence type="ECO:0000313" key="1">
    <source>
        <dbReference type="EMBL" id="CAF1356529.1"/>
    </source>
</evidence>
<name>A0A819WZ24_9BILA</name>
<evidence type="ECO:0000313" key="2">
    <source>
        <dbReference type="EMBL" id="CAF4131247.1"/>
    </source>
</evidence>
<organism evidence="2 3">
    <name type="scientific">Adineta steineri</name>
    <dbReference type="NCBI Taxonomy" id="433720"/>
    <lineage>
        <taxon>Eukaryota</taxon>
        <taxon>Metazoa</taxon>
        <taxon>Spiralia</taxon>
        <taxon>Gnathifera</taxon>
        <taxon>Rotifera</taxon>
        <taxon>Eurotatoria</taxon>
        <taxon>Bdelloidea</taxon>
        <taxon>Adinetida</taxon>
        <taxon>Adinetidae</taxon>
        <taxon>Adineta</taxon>
    </lineage>
</organism>
<evidence type="ECO:0000313" key="3">
    <source>
        <dbReference type="Proteomes" id="UP000663881"/>
    </source>
</evidence>
<comment type="caution">
    <text evidence="2">The sequence shown here is derived from an EMBL/GenBank/DDBJ whole genome shotgun (WGS) entry which is preliminary data.</text>
</comment>